<gene>
    <name evidence="2" type="ORF">FHX42_003687</name>
</gene>
<feature type="transmembrane region" description="Helical" evidence="1">
    <location>
        <begin position="306"/>
        <end position="324"/>
    </location>
</feature>
<feature type="transmembrane region" description="Helical" evidence="1">
    <location>
        <begin position="97"/>
        <end position="122"/>
    </location>
</feature>
<keyword evidence="1" id="KW-0472">Membrane</keyword>
<evidence type="ECO:0000313" key="2">
    <source>
        <dbReference type="EMBL" id="MBA8826311.1"/>
    </source>
</evidence>
<feature type="transmembrane region" description="Helical" evidence="1">
    <location>
        <begin position="408"/>
        <end position="436"/>
    </location>
</feature>
<keyword evidence="1" id="KW-1133">Transmembrane helix</keyword>
<feature type="transmembrane region" description="Helical" evidence="1">
    <location>
        <begin position="171"/>
        <end position="190"/>
    </location>
</feature>
<feature type="transmembrane region" description="Helical" evidence="1">
    <location>
        <begin position="21"/>
        <end position="45"/>
    </location>
</feature>
<feature type="transmembrane region" description="Helical" evidence="1">
    <location>
        <begin position="229"/>
        <end position="250"/>
    </location>
</feature>
<dbReference type="EMBL" id="JACGWZ010000005">
    <property type="protein sequence ID" value="MBA8826311.1"/>
    <property type="molecule type" value="Genomic_DNA"/>
</dbReference>
<feature type="transmembrane region" description="Helical" evidence="1">
    <location>
        <begin position="134"/>
        <end position="159"/>
    </location>
</feature>
<dbReference type="Proteomes" id="UP000569329">
    <property type="component" value="Unassembled WGS sequence"/>
</dbReference>
<reference evidence="2 3" key="1">
    <citation type="submission" date="2020-07" db="EMBL/GenBank/DDBJ databases">
        <title>Sequencing the genomes of 1000 actinobacteria strains.</title>
        <authorList>
            <person name="Klenk H.-P."/>
        </authorList>
    </citation>
    <scope>NUCLEOTIDE SEQUENCE [LARGE SCALE GENOMIC DNA]</scope>
    <source>
        <strain evidence="2 3">DSM 45975</strain>
    </source>
</reference>
<evidence type="ECO:0000256" key="1">
    <source>
        <dbReference type="SAM" id="Phobius"/>
    </source>
</evidence>
<comment type="caution">
    <text evidence="2">The sequence shown here is derived from an EMBL/GenBank/DDBJ whole genome shotgun (WGS) entry which is preliminary data.</text>
</comment>
<dbReference type="AlphaFoldDB" id="A0A839E4Q2"/>
<protein>
    <submittedName>
        <fullName evidence="2">ABC-2 type transport system permease protein</fullName>
    </submittedName>
</protein>
<dbReference type="RefSeq" id="WP_182545546.1">
    <property type="nucleotide sequence ID" value="NZ_JACGWZ010000005.1"/>
</dbReference>
<feature type="transmembrane region" description="Helical" evidence="1">
    <location>
        <begin position="463"/>
        <end position="484"/>
    </location>
</feature>
<name>A0A839E4Q2_9PSEU</name>
<sequence>MAGVLIAMKLRVLSHSLRGGAQVVPLVLGAVFGLMLALVSLLSGLVEFVRPGAAVDLLSALFAVWLIGWVLGPLVSGGADDTLRAEHFKLLPIPPRGLALGLLAASFVGVPAVVTLLAFSGMVVYGAQLGGLPALVGAVFAVLLLFGVVLLSRVLLGAVGALMSSRRGRDLGIIMVTLLAFSGVAFNYAANTLAPAVIEGRATGLISVLHALPSGWGPVAVRAAAAGNWILVFGLGLGLVALIAVLLALYGKLLTRRTTVAVSSGSGPSRTESRRGALRGLLPDTPIGAVTGKELRLWWRDSRRRMMLITGVIIGVVIIVTPRMSAPESQSGGAGMLPYLALFVVAFCCLQAGNLYGFDGSAFWHTLSVPGAVRADVRGRQLAWLLVIGPLAVLLAVALPLITGSPGALVWMFGLLPVLLGAGSGLVLLMSVFAAFPMPDQRKNSNPLSAGGRPGCARGALQLAMGGLLVLVAVPPAALLIAGTVTDSALLRWLAVPVGLAVGAATSWWWGGLAINRLRARGPELLAEVGKTL</sequence>
<feature type="transmembrane region" description="Helical" evidence="1">
    <location>
        <begin position="336"/>
        <end position="358"/>
    </location>
</feature>
<evidence type="ECO:0000313" key="3">
    <source>
        <dbReference type="Proteomes" id="UP000569329"/>
    </source>
</evidence>
<feature type="transmembrane region" description="Helical" evidence="1">
    <location>
        <begin position="382"/>
        <end position="402"/>
    </location>
</feature>
<proteinExistence type="predicted"/>
<feature type="transmembrane region" description="Helical" evidence="1">
    <location>
        <begin position="57"/>
        <end position="76"/>
    </location>
</feature>
<accession>A0A839E4Q2</accession>
<feature type="transmembrane region" description="Helical" evidence="1">
    <location>
        <begin position="490"/>
        <end position="511"/>
    </location>
</feature>
<keyword evidence="1" id="KW-0812">Transmembrane</keyword>
<keyword evidence="3" id="KW-1185">Reference proteome</keyword>
<organism evidence="2 3">
    <name type="scientific">Halosaccharopolyspora lacisalsi</name>
    <dbReference type="NCBI Taxonomy" id="1000566"/>
    <lineage>
        <taxon>Bacteria</taxon>
        <taxon>Bacillati</taxon>
        <taxon>Actinomycetota</taxon>
        <taxon>Actinomycetes</taxon>
        <taxon>Pseudonocardiales</taxon>
        <taxon>Pseudonocardiaceae</taxon>
        <taxon>Halosaccharopolyspora</taxon>
    </lineage>
</organism>